<dbReference type="Proteomes" id="UP000693672">
    <property type="component" value="Unassembled WGS sequence"/>
</dbReference>
<dbReference type="Pfam" id="PF00903">
    <property type="entry name" value="Glyoxalase"/>
    <property type="match status" value="1"/>
</dbReference>
<reference evidence="2" key="1">
    <citation type="submission" date="2021-06" db="EMBL/GenBank/DDBJ databases">
        <authorList>
            <person name="Criscuolo A."/>
        </authorList>
    </citation>
    <scope>NUCLEOTIDE SEQUENCE</scope>
    <source>
        <strain evidence="2">CIP111600</strain>
    </source>
</reference>
<sequence length="137" mass="14930">MNIDRIDHLVLTVRSIERTCDFYTSVLGMEATSFGNGRKALRFGNQKLNLHEYGKEFEPKASVPQPGSIDLCLMTSVPLEQVMLHLETCGVPVEEGPVARTGALGPIRSVYIRDPDGNLIEISNNESERGTGPSNGG</sequence>
<dbReference type="InterPro" id="IPR050383">
    <property type="entry name" value="GlyoxalaseI/FosfomycinResist"/>
</dbReference>
<evidence type="ECO:0000313" key="2">
    <source>
        <dbReference type="EMBL" id="CAG7650919.1"/>
    </source>
</evidence>
<dbReference type="AlphaFoldDB" id="A0A916K7I1"/>
<dbReference type="RefSeq" id="WP_218095867.1">
    <property type="nucleotide sequence ID" value="NZ_CAJVAS010000056.1"/>
</dbReference>
<evidence type="ECO:0000313" key="3">
    <source>
        <dbReference type="Proteomes" id="UP000693672"/>
    </source>
</evidence>
<organism evidence="2 3">
    <name type="scientific">Paenibacillus solanacearum</name>
    <dbReference type="NCBI Taxonomy" id="2048548"/>
    <lineage>
        <taxon>Bacteria</taxon>
        <taxon>Bacillati</taxon>
        <taxon>Bacillota</taxon>
        <taxon>Bacilli</taxon>
        <taxon>Bacillales</taxon>
        <taxon>Paenibacillaceae</taxon>
        <taxon>Paenibacillus</taxon>
    </lineage>
</organism>
<comment type="caution">
    <text evidence="2">The sequence shown here is derived from an EMBL/GenBank/DDBJ whole genome shotgun (WGS) entry which is preliminary data.</text>
</comment>
<dbReference type="CDD" id="cd07253">
    <property type="entry name" value="GLOD5"/>
    <property type="match status" value="1"/>
</dbReference>
<dbReference type="PANTHER" id="PTHR21366">
    <property type="entry name" value="GLYOXALASE FAMILY PROTEIN"/>
    <property type="match status" value="1"/>
</dbReference>
<evidence type="ECO:0000259" key="1">
    <source>
        <dbReference type="PROSITE" id="PS51819"/>
    </source>
</evidence>
<accession>A0A916K7I1</accession>
<protein>
    <submittedName>
        <fullName evidence="2">Virulence protein</fullName>
    </submittedName>
</protein>
<name>A0A916K7I1_9BACL</name>
<gene>
    <name evidence="2" type="ORF">PAESOLCIP111_06205</name>
</gene>
<dbReference type="EMBL" id="CAJVAS010000056">
    <property type="protein sequence ID" value="CAG7650919.1"/>
    <property type="molecule type" value="Genomic_DNA"/>
</dbReference>
<dbReference type="InterPro" id="IPR004360">
    <property type="entry name" value="Glyas_Fos-R_dOase_dom"/>
</dbReference>
<dbReference type="PANTHER" id="PTHR21366:SF14">
    <property type="entry name" value="GLYOXALASE DOMAIN-CONTAINING PROTEIN 5"/>
    <property type="match status" value="1"/>
</dbReference>
<feature type="domain" description="VOC" evidence="1">
    <location>
        <begin position="5"/>
        <end position="125"/>
    </location>
</feature>
<dbReference type="InterPro" id="IPR037523">
    <property type="entry name" value="VOC_core"/>
</dbReference>
<dbReference type="PROSITE" id="PS51819">
    <property type="entry name" value="VOC"/>
    <property type="match status" value="1"/>
</dbReference>
<keyword evidence="3" id="KW-1185">Reference proteome</keyword>
<proteinExistence type="predicted"/>